<reference evidence="3 4" key="1">
    <citation type="submission" date="2019-11" db="EMBL/GenBank/DDBJ databases">
        <title>Comparative genomics of hydrocarbon-degrading Desulfosarcina strains.</title>
        <authorList>
            <person name="Watanabe M."/>
            <person name="Kojima H."/>
            <person name="Fukui M."/>
        </authorList>
    </citation>
    <scope>NUCLEOTIDE SEQUENCE [LARGE SCALE GENOMIC DNA]</scope>
    <source>
        <strain evidence="4">oXyS1</strain>
    </source>
</reference>
<dbReference type="Gene3D" id="3.40.50.20">
    <property type="match status" value="1"/>
</dbReference>
<dbReference type="AlphaFoldDB" id="A0A5K8A7M2"/>
<dbReference type="EMBL" id="AP021879">
    <property type="protein sequence ID" value="BBO88535.1"/>
    <property type="molecule type" value="Genomic_DNA"/>
</dbReference>
<evidence type="ECO:0000256" key="1">
    <source>
        <dbReference type="PROSITE-ProRule" id="PRU00409"/>
    </source>
</evidence>
<dbReference type="GO" id="GO:0009432">
    <property type="term" value="P:SOS response"/>
    <property type="evidence" value="ECO:0007669"/>
    <property type="project" value="TreeGrafter"/>
</dbReference>
<evidence type="ECO:0000313" key="3">
    <source>
        <dbReference type="EMBL" id="BBO88535.1"/>
    </source>
</evidence>
<accession>A0A5K8A7M2</accession>
<evidence type="ECO:0000259" key="2">
    <source>
        <dbReference type="PROSITE" id="PS50975"/>
    </source>
</evidence>
<dbReference type="InterPro" id="IPR011761">
    <property type="entry name" value="ATP-grasp"/>
</dbReference>
<dbReference type="Gene3D" id="3.30.470.20">
    <property type="entry name" value="ATP-grasp fold, B domain"/>
    <property type="match status" value="1"/>
</dbReference>
<keyword evidence="4" id="KW-1185">Reference proteome</keyword>
<dbReference type="PROSITE" id="PS50975">
    <property type="entry name" value="ATP_GRASP"/>
    <property type="match status" value="1"/>
</dbReference>
<keyword evidence="1" id="KW-0547">Nucleotide-binding</keyword>
<gene>
    <name evidence="3" type="ORF">DSCOOX_17150</name>
</gene>
<dbReference type="Proteomes" id="UP000422108">
    <property type="component" value="Chromosome"/>
</dbReference>
<evidence type="ECO:0000313" key="4">
    <source>
        <dbReference type="Proteomes" id="UP000422108"/>
    </source>
</evidence>
<dbReference type="GO" id="GO:0005737">
    <property type="term" value="C:cytoplasm"/>
    <property type="evidence" value="ECO:0007669"/>
    <property type="project" value="TreeGrafter"/>
</dbReference>
<dbReference type="SUPFAM" id="SSF56059">
    <property type="entry name" value="Glutathione synthetase ATP-binding domain-like"/>
    <property type="match status" value="1"/>
</dbReference>
<proteinExistence type="predicted"/>
<feature type="domain" description="ATP-grasp" evidence="2">
    <location>
        <begin position="122"/>
        <end position="314"/>
    </location>
</feature>
<organism evidence="3 4">
    <name type="scientific">Desulfosarcina ovata subsp. ovata</name>
    <dbReference type="NCBI Taxonomy" id="2752305"/>
    <lineage>
        <taxon>Bacteria</taxon>
        <taxon>Pseudomonadati</taxon>
        <taxon>Thermodesulfobacteriota</taxon>
        <taxon>Desulfobacteria</taxon>
        <taxon>Desulfobacterales</taxon>
        <taxon>Desulfosarcinaceae</taxon>
        <taxon>Desulfosarcina</taxon>
    </lineage>
</organism>
<dbReference type="RefSeq" id="WP_155309833.1">
    <property type="nucleotide sequence ID" value="NZ_AP021879.1"/>
</dbReference>
<dbReference type="Pfam" id="PF15632">
    <property type="entry name" value="ATPgrasp_Ter"/>
    <property type="match status" value="1"/>
</dbReference>
<name>A0A5K8A7M2_9BACT</name>
<sequence length="401" mass="45530">MAKKLTILVTDGENRSSLAVTRSLGKCCHKIIVSSKIKTSISASSKYCFKSYILSDPLSTPKDYSNEVIHLIRRESVDVVYPMTEATIYALNNVRKEIEARCILASVEADQFDTISNKFELFQRAKQMGLSIPETLFVQSKYDLKTKIDQINHFPVVVKPGRSKIKKGNSYISASVRYARSKGELIRLYDTIEALDYPSMIQEKIQGPGTGLFTLFDEDKHLALFSHQRIREKPPSGGVSVVCQSVPIDPEMAEASNRLLASVKWRGVAMVEFKRDLTDGQAKLMEINGRFWGSLQLAISSGVDFPLLLLDYLHEVRQTTHQIKYQAGLKLKWLLGTLDHLLIRLKTPRPIATDSGALSYRFDSLMDFLRIYDRMTTFDVLKLDDMKPFISEVRQYVKDLL</sequence>
<dbReference type="PANTHER" id="PTHR21621:SF0">
    <property type="entry name" value="BETA-CITRYLGLUTAMATE SYNTHASE B-RELATED"/>
    <property type="match status" value="1"/>
</dbReference>
<keyword evidence="1" id="KW-0067">ATP-binding</keyword>
<dbReference type="GO" id="GO:0005524">
    <property type="term" value="F:ATP binding"/>
    <property type="evidence" value="ECO:0007669"/>
    <property type="project" value="UniProtKB-UniRule"/>
</dbReference>
<protein>
    <recommendedName>
        <fullName evidence="2">ATP-grasp domain-containing protein</fullName>
    </recommendedName>
</protein>
<dbReference type="GO" id="GO:0018169">
    <property type="term" value="F:ribosomal S6-glutamic acid ligase activity"/>
    <property type="evidence" value="ECO:0007669"/>
    <property type="project" value="TreeGrafter"/>
</dbReference>
<dbReference type="PANTHER" id="PTHR21621">
    <property type="entry name" value="RIBOSOMAL PROTEIN S6 MODIFICATION PROTEIN"/>
    <property type="match status" value="1"/>
</dbReference>
<dbReference type="GO" id="GO:0046872">
    <property type="term" value="F:metal ion binding"/>
    <property type="evidence" value="ECO:0007669"/>
    <property type="project" value="InterPro"/>
</dbReference>